<evidence type="ECO:0000256" key="1">
    <source>
        <dbReference type="SAM" id="MobiDB-lite"/>
    </source>
</evidence>
<keyword evidence="2" id="KW-1133">Transmembrane helix</keyword>
<keyword evidence="2" id="KW-0472">Membrane</keyword>
<dbReference type="SUPFAM" id="SSF48097">
    <property type="entry name" value="Regulator of G-protein signaling, RGS"/>
    <property type="match status" value="1"/>
</dbReference>
<keyword evidence="2" id="KW-0812">Transmembrane</keyword>
<evidence type="ECO:0000313" key="3">
    <source>
        <dbReference type="EMBL" id="KAG0656516.1"/>
    </source>
</evidence>
<feature type="region of interest" description="Disordered" evidence="1">
    <location>
        <begin position="382"/>
        <end position="407"/>
    </location>
</feature>
<dbReference type="AlphaFoldDB" id="A0A9P7B3K0"/>
<dbReference type="PANTHER" id="PTHR39466:SF1">
    <property type="entry name" value="RGS DOMAIN-CONTAINING PROTEIN"/>
    <property type="match status" value="1"/>
</dbReference>
<dbReference type="PANTHER" id="PTHR39466">
    <property type="entry name" value="RGS DOMAIN-CONTAINING PROTEIN"/>
    <property type="match status" value="1"/>
</dbReference>
<feature type="transmembrane region" description="Helical" evidence="2">
    <location>
        <begin position="235"/>
        <end position="256"/>
    </location>
</feature>
<dbReference type="Proteomes" id="UP000777482">
    <property type="component" value="Unassembled WGS sequence"/>
</dbReference>
<protein>
    <recommendedName>
        <fullName evidence="5">RGS domain-containing protein</fullName>
    </recommendedName>
</protein>
<gene>
    <name evidence="3" type="ORF">C6P46_007089</name>
</gene>
<feature type="transmembrane region" description="Helical" evidence="2">
    <location>
        <begin position="268"/>
        <end position="294"/>
    </location>
</feature>
<dbReference type="InterPro" id="IPR036305">
    <property type="entry name" value="RGS_sf"/>
</dbReference>
<sequence>MATLAVPAPSSAARIDSKYSGMEVPPPVPASSRPIRHTLTYPIWNLVKVPVRLLSPPKATGMVGSVRSLKATPLTDVRLDDVIANKHLSPLSLKDFEGYLVYKEYSAENLYFILWLNEYEKEYRAYERQNKAPQTEKVDRDVVVSTAPEATRTASHLPEYLATSLRRGLDSFFAPDGPLELNLPRATRDKVLVEAGTTGDPKDFAPAREIVEQSLARSLSAYARSSVANAGPRRLVFCFSLGLFVFLLGLVPPLVAIGTNHARGYRVIGLPFILLGVAIMVMALNRICAVIWLLGEDRQLLPYELAAPTVVSGSIVPIKCPTTPRSSTSGSWDEESSYGCLEASCGDESKTAGDSANQSYRTQTSATPYPWEKEAAATAPAVPYAQTASSPRPPSYRSGGSTSRGVVPDSAPVWGPVTAVFSPDVARSQWRIVAYAFLVGVVALLTIGVVLMAVPNA</sequence>
<proteinExistence type="predicted"/>
<dbReference type="EMBL" id="PUHQ01000096">
    <property type="protein sequence ID" value="KAG0656516.1"/>
    <property type="molecule type" value="Genomic_DNA"/>
</dbReference>
<name>A0A9P7B3K0_RHOMI</name>
<evidence type="ECO:0000313" key="4">
    <source>
        <dbReference type="Proteomes" id="UP000777482"/>
    </source>
</evidence>
<accession>A0A9P7B3K0</accession>
<keyword evidence="4" id="KW-1185">Reference proteome</keyword>
<dbReference type="Gene3D" id="1.10.167.10">
    <property type="entry name" value="Regulator of G-protein Signalling 4, domain 2"/>
    <property type="match status" value="1"/>
</dbReference>
<organism evidence="3 4">
    <name type="scientific">Rhodotorula mucilaginosa</name>
    <name type="common">Yeast</name>
    <name type="synonym">Rhodotorula rubra</name>
    <dbReference type="NCBI Taxonomy" id="5537"/>
    <lineage>
        <taxon>Eukaryota</taxon>
        <taxon>Fungi</taxon>
        <taxon>Dikarya</taxon>
        <taxon>Basidiomycota</taxon>
        <taxon>Pucciniomycotina</taxon>
        <taxon>Microbotryomycetes</taxon>
        <taxon>Sporidiobolales</taxon>
        <taxon>Sporidiobolaceae</taxon>
        <taxon>Rhodotorula</taxon>
    </lineage>
</organism>
<dbReference type="OrthoDB" id="3232309at2759"/>
<evidence type="ECO:0008006" key="5">
    <source>
        <dbReference type="Google" id="ProtNLM"/>
    </source>
</evidence>
<dbReference type="InterPro" id="IPR044926">
    <property type="entry name" value="RGS_subdomain_2"/>
</dbReference>
<reference evidence="3 4" key="1">
    <citation type="submission" date="2020-11" db="EMBL/GenBank/DDBJ databases">
        <title>Kefir isolates.</title>
        <authorList>
            <person name="Marcisauskas S."/>
            <person name="Kim Y."/>
            <person name="Blasche S."/>
        </authorList>
    </citation>
    <scope>NUCLEOTIDE SEQUENCE [LARGE SCALE GENOMIC DNA]</scope>
    <source>
        <strain evidence="3 4">KR</strain>
    </source>
</reference>
<feature type="transmembrane region" description="Helical" evidence="2">
    <location>
        <begin position="432"/>
        <end position="454"/>
    </location>
</feature>
<comment type="caution">
    <text evidence="3">The sequence shown here is derived from an EMBL/GenBank/DDBJ whole genome shotgun (WGS) entry which is preliminary data.</text>
</comment>
<evidence type="ECO:0000256" key="2">
    <source>
        <dbReference type="SAM" id="Phobius"/>
    </source>
</evidence>
<feature type="compositionally biased region" description="Low complexity" evidence="1">
    <location>
        <begin position="382"/>
        <end position="405"/>
    </location>
</feature>